<sequence length="108" mass="12330">MNSVDHIPQTLASHAGGHKMAHRELHAADMLKPDPRDTFFLTTPIDPSRVQHILPSCVYSPTYIVKDFPIARYQGLQFVSLWFIFSFFVPAQAKLNPVLQRLNLQIET</sequence>
<gene>
    <name evidence="1" type="ORF">scyTo_0016408</name>
</gene>
<accession>A0A401PQC6</accession>
<evidence type="ECO:0000313" key="1">
    <source>
        <dbReference type="EMBL" id="GCB75313.1"/>
    </source>
</evidence>
<dbReference type="EMBL" id="BFAA01009889">
    <property type="protein sequence ID" value="GCB75313.1"/>
    <property type="molecule type" value="Genomic_DNA"/>
</dbReference>
<dbReference type="PANTHER" id="PTHR12369:SF46">
    <property type="entry name" value="N-ACETYL-BETA-GLUCOSAMINYL-GLYCOPROTEIN 4-BETA-N-ACETYLGALACTOSAMINYLTRANSFERASE 1"/>
    <property type="match status" value="1"/>
</dbReference>
<dbReference type="STRING" id="75743.A0A401PQC6"/>
<protein>
    <submittedName>
        <fullName evidence="1">Uncharacterized protein</fullName>
    </submittedName>
</protein>
<organism evidence="1 2">
    <name type="scientific">Scyliorhinus torazame</name>
    <name type="common">Cloudy catshark</name>
    <name type="synonym">Catulus torazame</name>
    <dbReference type="NCBI Taxonomy" id="75743"/>
    <lineage>
        <taxon>Eukaryota</taxon>
        <taxon>Metazoa</taxon>
        <taxon>Chordata</taxon>
        <taxon>Craniata</taxon>
        <taxon>Vertebrata</taxon>
        <taxon>Chondrichthyes</taxon>
        <taxon>Elasmobranchii</taxon>
        <taxon>Galeomorphii</taxon>
        <taxon>Galeoidea</taxon>
        <taxon>Carcharhiniformes</taxon>
        <taxon>Scyliorhinidae</taxon>
        <taxon>Scyliorhinus</taxon>
    </lineage>
</organism>
<dbReference type="OrthoDB" id="5971499at2759"/>
<dbReference type="GO" id="GO:0008376">
    <property type="term" value="F:acetylgalactosaminyltransferase activity"/>
    <property type="evidence" value="ECO:0007669"/>
    <property type="project" value="TreeGrafter"/>
</dbReference>
<dbReference type="AlphaFoldDB" id="A0A401PQC6"/>
<keyword evidence="2" id="KW-1185">Reference proteome</keyword>
<dbReference type="InterPro" id="IPR051227">
    <property type="entry name" value="CS_glycosyltransferase"/>
</dbReference>
<comment type="caution">
    <text evidence="1">The sequence shown here is derived from an EMBL/GenBank/DDBJ whole genome shotgun (WGS) entry which is preliminary data.</text>
</comment>
<dbReference type="Proteomes" id="UP000288216">
    <property type="component" value="Unassembled WGS sequence"/>
</dbReference>
<proteinExistence type="predicted"/>
<name>A0A401PQC6_SCYTO</name>
<evidence type="ECO:0000313" key="2">
    <source>
        <dbReference type="Proteomes" id="UP000288216"/>
    </source>
</evidence>
<reference evidence="1 2" key="1">
    <citation type="journal article" date="2018" name="Nat. Ecol. Evol.">
        <title>Shark genomes provide insights into elasmobranch evolution and the origin of vertebrates.</title>
        <authorList>
            <person name="Hara Y"/>
            <person name="Yamaguchi K"/>
            <person name="Onimaru K"/>
            <person name="Kadota M"/>
            <person name="Koyanagi M"/>
            <person name="Keeley SD"/>
            <person name="Tatsumi K"/>
            <person name="Tanaka K"/>
            <person name="Motone F"/>
            <person name="Kageyama Y"/>
            <person name="Nozu R"/>
            <person name="Adachi N"/>
            <person name="Nishimura O"/>
            <person name="Nakagawa R"/>
            <person name="Tanegashima C"/>
            <person name="Kiyatake I"/>
            <person name="Matsumoto R"/>
            <person name="Murakumo K"/>
            <person name="Nishida K"/>
            <person name="Terakita A"/>
            <person name="Kuratani S"/>
            <person name="Sato K"/>
            <person name="Hyodo S Kuraku.S."/>
        </authorList>
    </citation>
    <scope>NUCLEOTIDE SEQUENCE [LARGE SCALE GENOMIC DNA]</scope>
</reference>
<dbReference type="PANTHER" id="PTHR12369">
    <property type="entry name" value="CHONDROITIN SYNTHASE"/>
    <property type="match status" value="1"/>
</dbReference>